<feature type="chain" id="PRO_5045404351" evidence="3">
    <location>
        <begin position="26"/>
        <end position="1734"/>
    </location>
</feature>
<reference evidence="4 5" key="1">
    <citation type="submission" date="2021-10" db="EMBL/GenBank/DDBJ databases">
        <title>Collection of gut derived symbiotic bacterial strains cultured from healthy donors.</title>
        <authorList>
            <person name="Lin H."/>
            <person name="Littmann E."/>
            <person name="Kohout C."/>
            <person name="Pamer E.G."/>
        </authorList>
    </citation>
    <scope>NUCLEOTIDE SEQUENCE [LARGE SCALE GENOMIC DNA]</scope>
    <source>
        <strain evidence="4 5">DFI.1.165</strain>
    </source>
</reference>
<keyword evidence="2" id="KW-0812">Transmembrane</keyword>
<evidence type="ECO:0000256" key="3">
    <source>
        <dbReference type="SAM" id="SignalP"/>
    </source>
</evidence>
<proteinExistence type="predicted"/>
<feature type="compositionally biased region" description="Basic and acidic residues" evidence="1">
    <location>
        <begin position="1667"/>
        <end position="1680"/>
    </location>
</feature>
<dbReference type="Pfam" id="PF13306">
    <property type="entry name" value="LRR_5"/>
    <property type="match status" value="8"/>
</dbReference>
<dbReference type="Gene3D" id="3.80.10.10">
    <property type="entry name" value="Ribonuclease Inhibitor"/>
    <property type="match status" value="8"/>
</dbReference>
<feature type="region of interest" description="Disordered" evidence="1">
    <location>
        <begin position="55"/>
        <end position="99"/>
    </location>
</feature>
<keyword evidence="2" id="KW-0472">Membrane</keyword>
<dbReference type="SUPFAM" id="SSF52058">
    <property type="entry name" value="L domain-like"/>
    <property type="match status" value="2"/>
</dbReference>
<dbReference type="RefSeq" id="WP_199882801.1">
    <property type="nucleotide sequence ID" value="NZ_JAJCIQ010000014.1"/>
</dbReference>
<dbReference type="PANTHER" id="PTHR45661">
    <property type="entry name" value="SURFACE ANTIGEN"/>
    <property type="match status" value="1"/>
</dbReference>
<feature type="region of interest" description="Disordered" evidence="1">
    <location>
        <begin position="1666"/>
        <end position="1705"/>
    </location>
</feature>
<evidence type="ECO:0000313" key="4">
    <source>
        <dbReference type="EMBL" id="MCB7388734.1"/>
    </source>
</evidence>
<dbReference type="InterPro" id="IPR026906">
    <property type="entry name" value="LRR_5"/>
</dbReference>
<sequence length="1734" mass="188067">MRKKRIAAVILSFMLAMSLTVTSFAADIPQNAEVQTGSETTVEGGTADLENIQGEEGTVSSEDEEAPVVETPDTVEESTGEQETDETDEGNVAVASETSSEWTSSDFVYTELSQTLNGCDYTRQFTITGQAIAGFSEAGTKKLENNKNLVLPAVDDKGEKLVGVADGAFKSKELESVRFPEGMMVDYDDTVTNVVTRRGNFIIGSEAFAKNNLKSVYLPEGVIAVMPSAFKNNQLASVSLPHTIWWIENSSFAYNSLTTVGFPKTCDFQVQIHAFAFAHNNIKSVRLPDYTEVVEMKAFYWNPGMEECPADAPDKEQTYGGVVYMYTDNPQLANMERIHHIERTASSQKSWHQRLIVGEQPAGEGAWNTGDFLISDTTITGLSESGKEKRKINKDLVLPDKNEAGEYITAIAGTSYAYGLFAEETEGFDSVTLPVRLEIIGQKAFCANGLSTITSFPSTLKQIDLAAFQNNNLTSVILPDSVTYVGGGAFGTNPKLEVIVLSKGLTEITAGAFGCSTRDEYMTNLTELTIPEGVTKIGNNAFAGNNIKNLVIPSSVKEIGNYAFSTKNYLKDECTLTLNEGLEKIGSRAFRNKVIKEVELPSTVTALNKNTFEKEYSDETEAGKTKVYVNKVQYADKTNFPDSDYHEYALKIDPNDTEWDAYDFTYATWQDAGVSEDEITLYPAHETEKVVKLNPYLITGLSESGKAKLEVNKDMIIPSEAPDGTKVTGIGEKAFYKLGITSVTFPQGVMTTYDGPADIIAEGITERGDFVILSNAFFGNALTSVELPEGVIRIGGNAFGSNKLTYVSLPHTVWTIGAAAFAKNAIVTVDFPEDCDFKLNLDKQVFLNNQIKAVQLPKRVEKLDRYVFMMNTGMEPIDSSAPNNWGAAKGYGVVYMYADASAGSESFIDHLESSGNHKSYAQKLVIDEQMPEELKPWNANDFTYSEDGATITGLYESGAAKRKSMPDMVMPDMNPDGVVITQIADSTETYGLFGAKDEPITSVRLPANLVRIGDKAFSWSGIEKIHFPETLEVIGMSAFQADNLVEIILPDSVATVGSGAFASNFTVEKVKISRGMTEVPAGFISCSGQSAAENFKELTIPEGVTTIGANAFAGNNLKSVVIPAGVKSIGGSAFAQTQATRSLEEIHLPEGLETIERWAFRYAKVKEVILPSTVTALHKDAFRDCPDAGEKVKLYTLNKEQLQNHDSFVASSTYHETIYNNLIGSGWEYDDFTFDGKTVTGWSDKGNQTRLQNKNLVIPAINPDTREEITTVGEAAFKIPDAEVTQLKDSVESPNGMQSVVIPETVTKLEKKALEYNSLVNVEFSANITEIGESAFHGNRLARVILPDNITKLGGGAFSQNDITELTLSNGLSKLEQGVFSMNIRLEQVTIPNTIKEIGDMAFAGARLTSLTIPESVTKIGRKAFHLHHITDLVIPGNVKEIGDSAFEGTFKAITLKTLVLEEGVETIGALAFKEGYLESVQLPQSLKSLAADAFDSNAGTNNDHIVVCYTNNIDHLNFTGTSFTVVFDSEWDVDCFTYEGTIITGLSEKGKVLVGANNQSGAVVNVNKEMIIPDGTPSGEMVTGIAAGAFKGLGLTKVILPKHLETIGEEAFAENNLTSVTLPDSIIKVAANAFADNAQVVELVVKNQEASDNLKDTEFEGATLVEKIEKPSEPDKEPENPGSTEDGNKGKDSPKKNGAVKTGDEAPVLPFAALAGVSLLAIALVLKKKNRTV</sequence>
<feature type="signal peptide" evidence="3">
    <location>
        <begin position="1"/>
        <end position="25"/>
    </location>
</feature>
<dbReference type="Proteomes" id="UP001299546">
    <property type="component" value="Unassembled WGS sequence"/>
</dbReference>
<dbReference type="InterPro" id="IPR053139">
    <property type="entry name" value="Surface_bspA-like"/>
</dbReference>
<protein>
    <submittedName>
        <fullName evidence="4">Leucine-rich repeat domain-containing protein</fullName>
    </submittedName>
</protein>
<dbReference type="PANTHER" id="PTHR45661:SF3">
    <property type="entry name" value="IG-LIKE DOMAIN-CONTAINING PROTEIN"/>
    <property type="match status" value="1"/>
</dbReference>
<accession>A0ABS8DLY5</accession>
<keyword evidence="5" id="KW-1185">Reference proteome</keyword>
<feature type="transmembrane region" description="Helical" evidence="2">
    <location>
        <begin position="1709"/>
        <end position="1727"/>
    </location>
</feature>
<evidence type="ECO:0000256" key="2">
    <source>
        <dbReference type="SAM" id="Phobius"/>
    </source>
</evidence>
<feature type="compositionally biased region" description="Acidic residues" evidence="1">
    <location>
        <begin position="61"/>
        <end position="89"/>
    </location>
</feature>
<organism evidence="4 5">
    <name type="scientific">Bariatricus massiliensis</name>
    <dbReference type="NCBI Taxonomy" id="1745713"/>
    <lineage>
        <taxon>Bacteria</taxon>
        <taxon>Bacillati</taxon>
        <taxon>Bacillota</taxon>
        <taxon>Clostridia</taxon>
        <taxon>Lachnospirales</taxon>
        <taxon>Lachnospiraceae</taxon>
        <taxon>Bariatricus</taxon>
    </lineage>
</organism>
<gene>
    <name evidence="4" type="ORF">LIZ65_15705</name>
</gene>
<keyword evidence="3" id="KW-0732">Signal</keyword>
<evidence type="ECO:0000313" key="5">
    <source>
        <dbReference type="Proteomes" id="UP001299546"/>
    </source>
</evidence>
<evidence type="ECO:0000256" key="1">
    <source>
        <dbReference type="SAM" id="MobiDB-lite"/>
    </source>
</evidence>
<dbReference type="EMBL" id="JAJCIS010000014">
    <property type="protein sequence ID" value="MCB7388734.1"/>
    <property type="molecule type" value="Genomic_DNA"/>
</dbReference>
<name>A0ABS8DLY5_9FIRM</name>
<comment type="caution">
    <text evidence="4">The sequence shown here is derived from an EMBL/GenBank/DDBJ whole genome shotgun (WGS) entry which is preliminary data.</text>
</comment>
<keyword evidence="2" id="KW-1133">Transmembrane helix</keyword>
<feature type="compositionally biased region" description="Basic and acidic residues" evidence="1">
    <location>
        <begin position="1687"/>
        <end position="1696"/>
    </location>
</feature>
<dbReference type="InterPro" id="IPR032675">
    <property type="entry name" value="LRR_dom_sf"/>
</dbReference>